<dbReference type="AlphaFoldDB" id="A0A176VJF7"/>
<protein>
    <recommendedName>
        <fullName evidence="4">CCHC-type domain-containing protein</fullName>
    </recommendedName>
</protein>
<feature type="compositionally biased region" description="Basic and acidic residues" evidence="1">
    <location>
        <begin position="97"/>
        <end position="110"/>
    </location>
</feature>
<evidence type="ECO:0000313" key="2">
    <source>
        <dbReference type="EMBL" id="OAE21044.1"/>
    </source>
</evidence>
<dbReference type="Proteomes" id="UP000077202">
    <property type="component" value="Unassembled WGS sequence"/>
</dbReference>
<gene>
    <name evidence="2" type="ORF">AXG93_606s1300</name>
</gene>
<organism evidence="2 3">
    <name type="scientific">Marchantia polymorpha subsp. ruderalis</name>
    <dbReference type="NCBI Taxonomy" id="1480154"/>
    <lineage>
        <taxon>Eukaryota</taxon>
        <taxon>Viridiplantae</taxon>
        <taxon>Streptophyta</taxon>
        <taxon>Embryophyta</taxon>
        <taxon>Marchantiophyta</taxon>
        <taxon>Marchantiopsida</taxon>
        <taxon>Marchantiidae</taxon>
        <taxon>Marchantiales</taxon>
        <taxon>Marchantiaceae</taxon>
        <taxon>Marchantia</taxon>
    </lineage>
</organism>
<evidence type="ECO:0000256" key="1">
    <source>
        <dbReference type="SAM" id="MobiDB-lite"/>
    </source>
</evidence>
<evidence type="ECO:0000313" key="3">
    <source>
        <dbReference type="Proteomes" id="UP000077202"/>
    </source>
</evidence>
<keyword evidence="3" id="KW-1185">Reference proteome</keyword>
<comment type="caution">
    <text evidence="2">The sequence shown here is derived from an EMBL/GenBank/DDBJ whole genome shotgun (WGS) entry which is preliminary data.</text>
</comment>
<reference evidence="2" key="1">
    <citation type="submission" date="2016-03" db="EMBL/GenBank/DDBJ databases">
        <title>Mechanisms controlling the formation of the plant cell surface in tip-growing cells are functionally conserved among land plants.</title>
        <authorList>
            <person name="Honkanen S."/>
            <person name="Jones V.A."/>
            <person name="Morieri G."/>
            <person name="Champion C."/>
            <person name="Hetherington A.J."/>
            <person name="Kelly S."/>
            <person name="Saint-Marcoux D."/>
            <person name="Proust H."/>
            <person name="Prescott H."/>
            <person name="Dolan L."/>
        </authorList>
    </citation>
    <scope>NUCLEOTIDE SEQUENCE [LARGE SCALE GENOMIC DNA]</scope>
    <source>
        <tissue evidence="2">Whole gametophyte</tissue>
    </source>
</reference>
<sequence length="177" mass="18844">MSNIDTGFCTEICGGGGGSRGVQARPQLGHRETGARAPLPSFSGQQQGRACWTCGGSHMRKDCPQEARGRVSKVRPQPTQVVCDHCGRASHPLERYFDLHPKLRSEDRGRGKGAPRGRGSQGDRDGDAAATGRPVVGATLTTEAAMVARIEQLEQRLAAIASFGARAFTSHEGEDFS</sequence>
<proteinExistence type="predicted"/>
<feature type="region of interest" description="Disordered" evidence="1">
    <location>
        <begin position="18"/>
        <end position="42"/>
    </location>
</feature>
<accession>A0A176VJF7</accession>
<feature type="region of interest" description="Disordered" evidence="1">
    <location>
        <begin position="97"/>
        <end position="135"/>
    </location>
</feature>
<evidence type="ECO:0008006" key="4">
    <source>
        <dbReference type="Google" id="ProtNLM"/>
    </source>
</evidence>
<name>A0A176VJF7_MARPO</name>
<dbReference type="EMBL" id="LVLJ01003548">
    <property type="protein sequence ID" value="OAE21044.1"/>
    <property type="molecule type" value="Genomic_DNA"/>
</dbReference>